<sequence>MSSQKPVDLVPYQEELDNLLQSLRKSPSQSSWATVETTCQEIANHLRVRNPSVDHHTILGKTDLPQTLTSLLSLALDGVHIPSDEKTSAINEILRVGANFCMDHDDNRAVLLEAQFPQVIVSLLEGYVENIPTPFDEKPIPLSTSHLKVVRTSIGVLLNASLNFSSVKARLNSLECGLTLIKLSCAIFPPTAWNSHQEEPGFVEEWSLRSGISNWIWRTVSTLKDSQDESLHILSSDVLPWITSPLLKFCSPQPPATSPYTESNPDFLDLLIQGDYDFLEESCSLFESLALDLEDFRRELARKTCPAGTDKPILCLEAVLQFIEHGSNPPIWSSPIYDDSERHAKEKGFAMCKAAMIKAVVEVFGEEKNDEVLWIAGDANQPGGPFVETMVRWIQDHVKSATSAKDKSAEARDDMTICASLALGNVARRPEIATTLLSPPYSIAPALASPEFLAPSVDLKLKHGILGLLKHLVQFSKLSPVISKTLAEQNLLPKLAASGVWDERTEAMANIVQLNAIGVAKHLCNGNLEHTFALTLQSDNDTPTGFSQIIALIKRSESVSARSEGSRVVVNVVKSLWQVDREAKEPEQRQKKRDAAVALVLTRECAGILASLISRSNKYPILVNEGIVANTLLSTHKLGAQLVLKALTAPVNGASSTEILQSESSVSSNSASPTLPTPSTVNDGLPVPRHALDMLLYALKNVDNPVNFPLEVRVNVCTFFMQLQKVASPESLVRIKEAILPVAEQVIEESQGVAAEAKLNSASTLLVESFKSS</sequence>
<gene>
    <name evidence="2" type="ORF">CPB83DRAFT_784211</name>
</gene>
<dbReference type="GO" id="GO:0005085">
    <property type="term" value="F:guanyl-nucleotide exchange factor activity"/>
    <property type="evidence" value="ECO:0007669"/>
    <property type="project" value="InterPro"/>
</dbReference>
<dbReference type="PANTHER" id="PTHR10957">
    <property type="entry name" value="RAP1 GTPASE-GDP DISSOCIATION STIMULATOR 1"/>
    <property type="match status" value="1"/>
</dbReference>
<evidence type="ECO:0000313" key="3">
    <source>
        <dbReference type="Proteomes" id="UP000807306"/>
    </source>
</evidence>
<dbReference type="InterPro" id="IPR040144">
    <property type="entry name" value="RAP1GDS1"/>
</dbReference>
<dbReference type="SUPFAM" id="SSF48371">
    <property type="entry name" value="ARM repeat"/>
    <property type="match status" value="1"/>
</dbReference>
<reference evidence="2" key="1">
    <citation type="submission" date="2020-11" db="EMBL/GenBank/DDBJ databases">
        <authorList>
            <consortium name="DOE Joint Genome Institute"/>
            <person name="Ahrendt S."/>
            <person name="Riley R."/>
            <person name="Andreopoulos W."/>
            <person name="Labutti K."/>
            <person name="Pangilinan J."/>
            <person name="Ruiz-Duenas F.J."/>
            <person name="Barrasa J.M."/>
            <person name="Sanchez-Garcia M."/>
            <person name="Camarero S."/>
            <person name="Miyauchi S."/>
            <person name="Serrano A."/>
            <person name="Linde D."/>
            <person name="Babiker R."/>
            <person name="Drula E."/>
            <person name="Ayuso-Fernandez I."/>
            <person name="Pacheco R."/>
            <person name="Padilla G."/>
            <person name="Ferreira P."/>
            <person name="Barriuso J."/>
            <person name="Kellner H."/>
            <person name="Castanera R."/>
            <person name="Alfaro M."/>
            <person name="Ramirez L."/>
            <person name="Pisabarro A.G."/>
            <person name="Kuo A."/>
            <person name="Tritt A."/>
            <person name="Lipzen A."/>
            <person name="He G."/>
            <person name="Yan M."/>
            <person name="Ng V."/>
            <person name="Cullen D."/>
            <person name="Martin F."/>
            <person name="Rosso M.-N."/>
            <person name="Henrissat B."/>
            <person name="Hibbett D."/>
            <person name="Martinez A.T."/>
            <person name="Grigoriev I.V."/>
        </authorList>
    </citation>
    <scope>NUCLEOTIDE SEQUENCE</scope>
    <source>
        <strain evidence="2">CBS 506.95</strain>
    </source>
</reference>
<dbReference type="AlphaFoldDB" id="A0A9P6JTZ4"/>
<dbReference type="EMBL" id="MU157830">
    <property type="protein sequence ID" value="KAF9532936.1"/>
    <property type="molecule type" value="Genomic_DNA"/>
</dbReference>
<feature type="compositionally biased region" description="Low complexity" evidence="1">
    <location>
        <begin position="660"/>
        <end position="672"/>
    </location>
</feature>
<comment type="caution">
    <text evidence="2">The sequence shown here is derived from an EMBL/GenBank/DDBJ whole genome shotgun (WGS) entry which is preliminary data.</text>
</comment>
<keyword evidence="3" id="KW-1185">Reference proteome</keyword>
<accession>A0A9P6JTZ4</accession>
<protein>
    <submittedName>
        <fullName evidence="2">Uncharacterized protein</fullName>
    </submittedName>
</protein>
<dbReference type="InterPro" id="IPR016024">
    <property type="entry name" value="ARM-type_fold"/>
</dbReference>
<name>A0A9P6JTZ4_9AGAR</name>
<organism evidence="2 3">
    <name type="scientific">Crepidotus variabilis</name>
    <dbReference type="NCBI Taxonomy" id="179855"/>
    <lineage>
        <taxon>Eukaryota</taxon>
        <taxon>Fungi</taxon>
        <taxon>Dikarya</taxon>
        <taxon>Basidiomycota</taxon>
        <taxon>Agaricomycotina</taxon>
        <taxon>Agaricomycetes</taxon>
        <taxon>Agaricomycetidae</taxon>
        <taxon>Agaricales</taxon>
        <taxon>Agaricineae</taxon>
        <taxon>Crepidotaceae</taxon>
        <taxon>Crepidotus</taxon>
    </lineage>
</organism>
<evidence type="ECO:0000256" key="1">
    <source>
        <dbReference type="SAM" id="MobiDB-lite"/>
    </source>
</evidence>
<feature type="region of interest" description="Disordered" evidence="1">
    <location>
        <begin position="660"/>
        <end position="682"/>
    </location>
</feature>
<evidence type="ECO:0000313" key="2">
    <source>
        <dbReference type="EMBL" id="KAF9532936.1"/>
    </source>
</evidence>
<dbReference type="Proteomes" id="UP000807306">
    <property type="component" value="Unassembled WGS sequence"/>
</dbReference>
<dbReference type="OrthoDB" id="26149at2759"/>
<proteinExistence type="predicted"/>
<feature type="compositionally biased region" description="Polar residues" evidence="1">
    <location>
        <begin position="673"/>
        <end position="682"/>
    </location>
</feature>